<dbReference type="Gene3D" id="1.10.287.130">
    <property type="match status" value="1"/>
</dbReference>
<dbReference type="CDD" id="cd00082">
    <property type="entry name" value="HisKA"/>
    <property type="match status" value="1"/>
</dbReference>
<dbReference type="InterPro" id="IPR004358">
    <property type="entry name" value="Sig_transdc_His_kin-like_C"/>
</dbReference>
<dbReference type="SMART" id="SM00387">
    <property type="entry name" value="HATPase_c"/>
    <property type="match status" value="1"/>
</dbReference>
<keyword evidence="8" id="KW-1185">Reference proteome</keyword>
<comment type="caution">
    <text evidence="7">The sequence shown here is derived from an EMBL/GenBank/DDBJ whole genome shotgun (WGS) entry which is preliminary data.</text>
</comment>
<evidence type="ECO:0000256" key="2">
    <source>
        <dbReference type="ARBA" id="ARBA00012438"/>
    </source>
</evidence>
<dbReference type="EC" id="2.7.13.3" evidence="2"/>
<evidence type="ECO:0000256" key="4">
    <source>
        <dbReference type="ARBA" id="ARBA00022777"/>
    </source>
</evidence>
<dbReference type="PRINTS" id="PR00344">
    <property type="entry name" value="BCTRLSENSOR"/>
</dbReference>
<keyword evidence="7" id="KW-0067">ATP-binding</keyword>
<dbReference type="InterPro" id="IPR036097">
    <property type="entry name" value="HisK_dim/P_sf"/>
</dbReference>
<keyword evidence="4" id="KW-0808">Transferase</keyword>
<dbReference type="PANTHER" id="PTHR43547">
    <property type="entry name" value="TWO-COMPONENT HISTIDINE KINASE"/>
    <property type="match status" value="1"/>
</dbReference>
<dbReference type="Gene3D" id="3.30.450.40">
    <property type="match status" value="1"/>
</dbReference>
<dbReference type="PROSITE" id="PS50109">
    <property type="entry name" value="HIS_KIN"/>
    <property type="match status" value="1"/>
</dbReference>
<keyword evidence="4" id="KW-0418">Kinase</keyword>
<name>A0ABV0JEF1_9CYAN</name>
<evidence type="ECO:0000313" key="7">
    <source>
        <dbReference type="EMBL" id="MEP0819455.1"/>
    </source>
</evidence>
<keyword evidence="5" id="KW-0902">Two-component regulatory system</keyword>
<dbReference type="Gene3D" id="3.30.565.10">
    <property type="entry name" value="Histidine kinase-like ATPase, C-terminal domain"/>
    <property type="match status" value="1"/>
</dbReference>
<dbReference type="SUPFAM" id="SSF55781">
    <property type="entry name" value="GAF domain-like"/>
    <property type="match status" value="1"/>
</dbReference>
<protein>
    <recommendedName>
        <fullName evidence="2">histidine kinase</fullName>
        <ecNumber evidence="2">2.7.13.3</ecNumber>
    </recommendedName>
</protein>
<accession>A0ABV0JEF1</accession>
<dbReference type="InterPro" id="IPR036890">
    <property type="entry name" value="HATPase_C_sf"/>
</dbReference>
<feature type="domain" description="Histidine kinase" evidence="6">
    <location>
        <begin position="103"/>
        <end position="323"/>
    </location>
</feature>
<dbReference type="SMART" id="SM00388">
    <property type="entry name" value="HisKA"/>
    <property type="match status" value="1"/>
</dbReference>
<evidence type="ECO:0000256" key="5">
    <source>
        <dbReference type="ARBA" id="ARBA00023012"/>
    </source>
</evidence>
<comment type="catalytic activity">
    <reaction evidence="1">
        <text>ATP + protein L-histidine = ADP + protein N-phospho-L-histidine.</text>
        <dbReference type="EC" id="2.7.13.3"/>
    </reaction>
</comment>
<evidence type="ECO:0000259" key="6">
    <source>
        <dbReference type="PROSITE" id="PS50109"/>
    </source>
</evidence>
<evidence type="ECO:0000256" key="3">
    <source>
        <dbReference type="ARBA" id="ARBA00022553"/>
    </source>
</evidence>
<reference evidence="7 8" key="1">
    <citation type="submission" date="2022-04" db="EMBL/GenBank/DDBJ databases">
        <title>Positive selection, recombination, and allopatry shape intraspecific diversity of widespread and dominant cyanobacteria.</title>
        <authorList>
            <person name="Wei J."/>
            <person name="Shu W."/>
            <person name="Hu C."/>
        </authorList>
    </citation>
    <scope>NUCLEOTIDE SEQUENCE [LARGE SCALE GENOMIC DNA]</scope>
    <source>
        <strain evidence="7 8">GB2-A4</strain>
    </source>
</reference>
<dbReference type="InterPro" id="IPR029016">
    <property type="entry name" value="GAF-like_dom_sf"/>
</dbReference>
<gene>
    <name evidence="7" type="ORF">NC998_20345</name>
</gene>
<dbReference type="GO" id="GO:0005524">
    <property type="term" value="F:ATP binding"/>
    <property type="evidence" value="ECO:0007669"/>
    <property type="project" value="UniProtKB-KW"/>
</dbReference>
<evidence type="ECO:0000313" key="8">
    <source>
        <dbReference type="Proteomes" id="UP001464891"/>
    </source>
</evidence>
<dbReference type="PANTHER" id="PTHR43547:SF2">
    <property type="entry name" value="HYBRID SIGNAL TRANSDUCTION HISTIDINE KINASE C"/>
    <property type="match status" value="1"/>
</dbReference>
<organism evidence="7 8">
    <name type="scientific">Trichocoleus desertorum GB2-A4</name>
    <dbReference type="NCBI Taxonomy" id="2933944"/>
    <lineage>
        <taxon>Bacteria</taxon>
        <taxon>Bacillati</taxon>
        <taxon>Cyanobacteriota</taxon>
        <taxon>Cyanophyceae</taxon>
        <taxon>Leptolyngbyales</taxon>
        <taxon>Trichocoleusaceae</taxon>
        <taxon>Trichocoleus</taxon>
    </lineage>
</organism>
<dbReference type="InterPro" id="IPR003661">
    <property type="entry name" value="HisK_dim/P_dom"/>
</dbReference>
<dbReference type="InterPro" id="IPR005467">
    <property type="entry name" value="His_kinase_dom"/>
</dbReference>
<keyword evidence="3" id="KW-0597">Phosphoprotein</keyword>
<dbReference type="InterPro" id="IPR003594">
    <property type="entry name" value="HATPase_dom"/>
</dbReference>
<proteinExistence type="predicted"/>
<dbReference type="SUPFAM" id="SSF55874">
    <property type="entry name" value="ATPase domain of HSP90 chaperone/DNA topoisomerase II/histidine kinase"/>
    <property type="match status" value="1"/>
</dbReference>
<dbReference type="Pfam" id="PF02518">
    <property type="entry name" value="HATPase_c"/>
    <property type="match status" value="1"/>
</dbReference>
<dbReference type="Pfam" id="PF00512">
    <property type="entry name" value="HisKA"/>
    <property type="match status" value="1"/>
</dbReference>
<dbReference type="SUPFAM" id="SSF47384">
    <property type="entry name" value="Homodimeric domain of signal transducing histidine kinase"/>
    <property type="match status" value="1"/>
</dbReference>
<keyword evidence="7" id="KW-0547">Nucleotide-binding</keyword>
<dbReference type="Proteomes" id="UP001464891">
    <property type="component" value="Unassembled WGS sequence"/>
</dbReference>
<evidence type="ECO:0000256" key="1">
    <source>
        <dbReference type="ARBA" id="ARBA00000085"/>
    </source>
</evidence>
<sequence length="324" mass="36560">MTVSAEKYHQLLQNQGFQFCPVDATSNLAILACPIADDQGIIGDLWLFKQSTEAFTKPEIGLVHQVANQCAIAIRQARLYQAAQQQVEELERLNHLKDDFLNTVSHELRTPLTSIRMAIQLLEITLKQPEIVKAKATHYLQILRNECQREMRLINDLLDLARLDANIDPLALTIANLGEWIIPVIEPFTDRICQQQQCLQIAIPPQLPPLETNFSYLERILSELLNNAYKYTPLQGSITISAQATATNLELQVSNSGIEVPEKELNYIFDKFYRIPSNDPWKHGGTGLGLALVKKRVEQIQGTIEVAKKDDAIAFTLHLPWCVA</sequence>
<dbReference type="EMBL" id="JAMPKM010000014">
    <property type="protein sequence ID" value="MEP0819455.1"/>
    <property type="molecule type" value="Genomic_DNA"/>
</dbReference>
<dbReference type="RefSeq" id="WP_190440208.1">
    <property type="nucleotide sequence ID" value="NZ_JAMPKM010000014.1"/>
</dbReference>